<feature type="chain" id="PRO_5007858170" evidence="1">
    <location>
        <begin position="21"/>
        <end position="110"/>
    </location>
</feature>
<evidence type="ECO:0000256" key="1">
    <source>
        <dbReference type="SAM" id="SignalP"/>
    </source>
</evidence>
<dbReference type="PROSITE" id="PS51257">
    <property type="entry name" value="PROKAR_LIPOPROTEIN"/>
    <property type="match status" value="1"/>
</dbReference>
<gene>
    <name evidence="2" type="ORF">EXIGLDRAFT_720504</name>
</gene>
<protein>
    <submittedName>
        <fullName evidence="2">Uncharacterized protein</fullName>
    </submittedName>
</protein>
<evidence type="ECO:0000313" key="3">
    <source>
        <dbReference type="Proteomes" id="UP000077266"/>
    </source>
</evidence>
<proteinExistence type="predicted"/>
<dbReference type="Proteomes" id="UP000077266">
    <property type="component" value="Unassembled WGS sequence"/>
</dbReference>
<dbReference type="InParanoid" id="A0A165GDA6"/>
<reference evidence="2 3" key="1">
    <citation type="journal article" date="2016" name="Mol. Biol. Evol.">
        <title>Comparative Genomics of Early-Diverging Mushroom-Forming Fungi Provides Insights into the Origins of Lignocellulose Decay Capabilities.</title>
        <authorList>
            <person name="Nagy L.G."/>
            <person name="Riley R."/>
            <person name="Tritt A."/>
            <person name="Adam C."/>
            <person name="Daum C."/>
            <person name="Floudas D."/>
            <person name="Sun H."/>
            <person name="Yadav J.S."/>
            <person name="Pangilinan J."/>
            <person name="Larsson K.H."/>
            <person name="Matsuura K."/>
            <person name="Barry K."/>
            <person name="Labutti K."/>
            <person name="Kuo R."/>
            <person name="Ohm R.A."/>
            <person name="Bhattacharya S.S."/>
            <person name="Shirouzu T."/>
            <person name="Yoshinaga Y."/>
            <person name="Martin F.M."/>
            <person name="Grigoriev I.V."/>
            <person name="Hibbett D.S."/>
        </authorList>
    </citation>
    <scope>NUCLEOTIDE SEQUENCE [LARGE SCALE GENOMIC DNA]</scope>
    <source>
        <strain evidence="2 3">HHB12029</strain>
    </source>
</reference>
<dbReference type="OrthoDB" id="2730350at2759"/>
<organism evidence="2 3">
    <name type="scientific">Exidia glandulosa HHB12029</name>
    <dbReference type="NCBI Taxonomy" id="1314781"/>
    <lineage>
        <taxon>Eukaryota</taxon>
        <taxon>Fungi</taxon>
        <taxon>Dikarya</taxon>
        <taxon>Basidiomycota</taxon>
        <taxon>Agaricomycotina</taxon>
        <taxon>Agaricomycetes</taxon>
        <taxon>Auriculariales</taxon>
        <taxon>Exidiaceae</taxon>
        <taxon>Exidia</taxon>
    </lineage>
</organism>
<keyword evidence="1" id="KW-0732">Signal</keyword>
<feature type="signal peptide" evidence="1">
    <location>
        <begin position="1"/>
        <end position="20"/>
    </location>
</feature>
<evidence type="ECO:0000313" key="2">
    <source>
        <dbReference type="EMBL" id="KZV90350.1"/>
    </source>
</evidence>
<keyword evidence="3" id="KW-1185">Reference proteome</keyword>
<sequence length="110" mass="12125">MRSFSFLLFAASAFAASCYSDSGCGNCESHDSMYAARQDFCGSDKWSFQNSEAWGDALISLSGHFDSPQSCWDGFAQIIDQCYGQKNGGTFDWDYNGNSAHLDVDFCSCR</sequence>
<dbReference type="EMBL" id="KV426051">
    <property type="protein sequence ID" value="KZV90350.1"/>
    <property type="molecule type" value="Genomic_DNA"/>
</dbReference>
<dbReference type="CDD" id="cd22811">
    <property type="entry name" value="agbl-like"/>
    <property type="match status" value="1"/>
</dbReference>
<accession>A0A165GDA6</accession>
<name>A0A165GDA6_EXIGL</name>
<dbReference type="InterPro" id="IPR048508">
    <property type="entry name" value="LDL"/>
</dbReference>
<dbReference type="Pfam" id="PF21691">
    <property type="entry name" value="LDL"/>
    <property type="match status" value="1"/>
</dbReference>
<dbReference type="AlphaFoldDB" id="A0A165GDA6"/>